<feature type="region of interest" description="Disordered" evidence="1">
    <location>
        <begin position="80"/>
        <end position="103"/>
    </location>
</feature>
<feature type="region of interest" description="Disordered" evidence="1">
    <location>
        <begin position="121"/>
        <end position="150"/>
    </location>
</feature>
<feature type="compositionally biased region" description="Basic and acidic residues" evidence="1">
    <location>
        <begin position="80"/>
        <end position="92"/>
    </location>
</feature>
<dbReference type="EMBL" id="PVTG01000004">
    <property type="protein sequence ID" value="PRY50245.1"/>
    <property type="molecule type" value="Genomic_DNA"/>
</dbReference>
<evidence type="ECO:0000313" key="2">
    <source>
        <dbReference type="EMBL" id="PRY50245.1"/>
    </source>
</evidence>
<dbReference type="AlphaFoldDB" id="A0A2T0TX59"/>
<proteinExistence type="predicted"/>
<sequence>MLAAAAVLQLPPDSLAGASLLTFGSPLSRLYGRWFPAYFGPAQLDALRTALGPGRWRNLYRPTDPIGGCVVEEGGTVDRRLPHDPWSFDRRPGQPTPDAIRGHSDYQHDAACAEEVARLRPHRAASRASGLPGAAVPPGPVGAEAPRAPS</sequence>
<organism evidence="2 3">
    <name type="scientific">Geodermatophilus tzadiensis</name>
    <dbReference type="NCBI Taxonomy" id="1137988"/>
    <lineage>
        <taxon>Bacteria</taxon>
        <taxon>Bacillati</taxon>
        <taxon>Actinomycetota</taxon>
        <taxon>Actinomycetes</taxon>
        <taxon>Geodermatophilales</taxon>
        <taxon>Geodermatophilaceae</taxon>
        <taxon>Geodermatophilus</taxon>
    </lineage>
</organism>
<keyword evidence="3" id="KW-1185">Reference proteome</keyword>
<evidence type="ECO:0000256" key="1">
    <source>
        <dbReference type="SAM" id="MobiDB-lite"/>
    </source>
</evidence>
<comment type="caution">
    <text evidence="2">The sequence shown here is derived from an EMBL/GenBank/DDBJ whole genome shotgun (WGS) entry which is preliminary data.</text>
</comment>
<feature type="compositionally biased region" description="Low complexity" evidence="1">
    <location>
        <begin position="141"/>
        <end position="150"/>
    </location>
</feature>
<accession>A0A2T0TX59</accession>
<reference evidence="2 3" key="1">
    <citation type="submission" date="2018-03" db="EMBL/GenBank/DDBJ databases">
        <title>Genomic Encyclopedia of Archaeal and Bacterial Type Strains, Phase II (KMG-II): from individual species to whole genera.</title>
        <authorList>
            <person name="Goeker M."/>
        </authorList>
    </citation>
    <scope>NUCLEOTIDE SEQUENCE [LARGE SCALE GENOMIC DNA]</scope>
    <source>
        <strain evidence="2 3">DSM 45416</strain>
    </source>
</reference>
<protein>
    <submittedName>
        <fullName evidence="2">Uncharacterized protein</fullName>
    </submittedName>
</protein>
<dbReference type="Proteomes" id="UP000239210">
    <property type="component" value="Unassembled WGS sequence"/>
</dbReference>
<gene>
    <name evidence="2" type="ORF">LY71_104282</name>
</gene>
<name>A0A2T0TX59_9ACTN</name>
<evidence type="ECO:0000313" key="3">
    <source>
        <dbReference type="Proteomes" id="UP000239210"/>
    </source>
</evidence>